<accession>X1TXZ5</accession>
<evidence type="ECO:0000259" key="3">
    <source>
        <dbReference type="Pfam" id="PF25137"/>
    </source>
</evidence>
<dbReference type="GO" id="GO:0004022">
    <property type="term" value="F:alcohol dehydrogenase (NAD+) activity"/>
    <property type="evidence" value="ECO:0007669"/>
    <property type="project" value="TreeGrafter"/>
</dbReference>
<feature type="domain" description="Alcohol dehydrogenase iron-type/glycerol dehydrogenase GldA" evidence="2">
    <location>
        <begin position="2"/>
        <end position="175"/>
    </location>
</feature>
<dbReference type="Pfam" id="PF25137">
    <property type="entry name" value="ADH_Fe_C"/>
    <property type="match status" value="1"/>
</dbReference>
<dbReference type="Gene3D" id="1.20.1090.10">
    <property type="entry name" value="Dehydroquinate synthase-like - alpha domain"/>
    <property type="match status" value="1"/>
</dbReference>
<feature type="non-terminal residue" evidence="4">
    <location>
        <position position="276"/>
    </location>
</feature>
<dbReference type="PANTHER" id="PTHR11496">
    <property type="entry name" value="ALCOHOL DEHYDROGENASE"/>
    <property type="match status" value="1"/>
</dbReference>
<evidence type="ECO:0000313" key="4">
    <source>
        <dbReference type="EMBL" id="GAI92440.1"/>
    </source>
</evidence>
<dbReference type="Gene3D" id="3.40.50.1970">
    <property type="match status" value="1"/>
</dbReference>
<dbReference type="EMBL" id="BARW01019190">
    <property type="protein sequence ID" value="GAI92440.1"/>
    <property type="molecule type" value="Genomic_DNA"/>
</dbReference>
<evidence type="ECO:0000259" key="2">
    <source>
        <dbReference type="Pfam" id="PF00465"/>
    </source>
</evidence>
<dbReference type="FunFam" id="3.40.50.1970:FF:000003">
    <property type="entry name" value="Alcohol dehydrogenase, iron-containing"/>
    <property type="match status" value="1"/>
</dbReference>
<organism evidence="4">
    <name type="scientific">marine sediment metagenome</name>
    <dbReference type="NCBI Taxonomy" id="412755"/>
    <lineage>
        <taxon>unclassified sequences</taxon>
        <taxon>metagenomes</taxon>
        <taxon>ecological metagenomes</taxon>
    </lineage>
</organism>
<reference evidence="4" key="1">
    <citation type="journal article" date="2014" name="Front. Microbiol.">
        <title>High frequency of phylogenetically diverse reductive dehalogenase-homologous genes in deep subseafloor sedimentary metagenomes.</title>
        <authorList>
            <person name="Kawai M."/>
            <person name="Futagami T."/>
            <person name="Toyoda A."/>
            <person name="Takaki Y."/>
            <person name="Nishi S."/>
            <person name="Hori S."/>
            <person name="Arai W."/>
            <person name="Tsubouchi T."/>
            <person name="Morono Y."/>
            <person name="Uchiyama I."/>
            <person name="Ito T."/>
            <person name="Fujiyama A."/>
            <person name="Inagaki F."/>
            <person name="Takami H."/>
        </authorList>
    </citation>
    <scope>NUCLEOTIDE SEQUENCE</scope>
    <source>
        <strain evidence="4">Expedition CK06-06</strain>
    </source>
</reference>
<protein>
    <submittedName>
        <fullName evidence="4">Uncharacterized protein</fullName>
    </submittedName>
</protein>
<dbReference type="Pfam" id="PF00465">
    <property type="entry name" value="Fe-ADH"/>
    <property type="match status" value="1"/>
</dbReference>
<keyword evidence="1" id="KW-0560">Oxidoreductase</keyword>
<evidence type="ECO:0000256" key="1">
    <source>
        <dbReference type="ARBA" id="ARBA00023002"/>
    </source>
</evidence>
<gene>
    <name evidence="4" type="ORF">S12H4_32693</name>
</gene>
<name>X1TXZ5_9ZZZZ</name>
<feature type="domain" description="Fe-containing alcohol dehydrogenase-like C-terminal" evidence="3">
    <location>
        <begin position="186"/>
        <end position="276"/>
    </location>
</feature>
<dbReference type="GO" id="GO:0046872">
    <property type="term" value="F:metal ion binding"/>
    <property type="evidence" value="ECO:0007669"/>
    <property type="project" value="InterPro"/>
</dbReference>
<dbReference type="InterPro" id="IPR039697">
    <property type="entry name" value="Alcohol_dehydrogenase_Fe"/>
</dbReference>
<dbReference type="InterPro" id="IPR056798">
    <property type="entry name" value="ADH_Fe_C"/>
</dbReference>
<sequence length="276" mass="29052">FPTKLIFKENAVNQVGSEASDLGKKALLVTGRKAMKKLGVTAKVKGLLETSGIEVITYEEVEPEVSVETVDKGGQLASSQGCDLIVGLGGGSVLDACKGISLVAAQGCSIEIYLEGGEKRGYPLGSNVLPIIAMPTTSGTGSEVTPYALFTDRKERKKKVLADSALYPKRAIIDPVLMMGMSPRLTAITGIDALAHAVESYISRRANTLSDMYAREAILRITKNLPICVADRKDKESQGSMGWASTLAGIANSQVATVAGHAIAVSFGAYFDISHG</sequence>
<dbReference type="PANTHER" id="PTHR11496:SF104">
    <property type="entry name" value="3-DEOXY-ALPHA-D-MANNO-OCTULOSONATE 8-OXIDASE"/>
    <property type="match status" value="1"/>
</dbReference>
<feature type="non-terminal residue" evidence="4">
    <location>
        <position position="1"/>
    </location>
</feature>
<comment type="caution">
    <text evidence="4">The sequence shown here is derived from an EMBL/GenBank/DDBJ whole genome shotgun (WGS) entry which is preliminary data.</text>
</comment>
<dbReference type="AlphaFoldDB" id="X1TXZ5"/>
<dbReference type="InterPro" id="IPR001670">
    <property type="entry name" value="ADH_Fe/GldA"/>
</dbReference>
<proteinExistence type="predicted"/>
<dbReference type="SUPFAM" id="SSF56796">
    <property type="entry name" value="Dehydroquinate synthase-like"/>
    <property type="match status" value="1"/>
</dbReference>